<dbReference type="AlphaFoldDB" id="A0A3Q7EDL5"/>
<dbReference type="STRING" id="4081.A0A3Q7EDL5"/>
<evidence type="ECO:0000313" key="6">
    <source>
        <dbReference type="Proteomes" id="UP000004994"/>
    </source>
</evidence>
<name>A0A3Q7EDL5_SOLLC</name>
<dbReference type="InterPro" id="IPR008146">
    <property type="entry name" value="Gln_synth_cat_dom"/>
</dbReference>
<dbReference type="GO" id="GO:0004356">
    <property type="term" value="F:glutamine synthetase activity"/>
    <property type="evidence" value="ECO:0007669"/>
    <property type="project" value="InterPro"/>
</dbReference>
<evidence type="ECO:0000259" key="4">
    <source>
        <dbReference type="PROSITE" id="PS51987"/>
    </source>
</evidence>
<sequence length="234" mass="25933">MQLHPEAGKGQFEIVLGYIDCGRAANNLISTDEVIKGIARKHGLLASFTPRYHTNNVHLGSYADFSDDDVGSGSHVHIGLFKNGKNIFMASGEANRYGMSVIGESFMAGILDHLRSLCVFTIKELPVRACCPPGASNGVVTNFEMKIFDVCANPYLGLASIIIAGIDGMRRKLPIPQPVEPHSYDFDWNNEDIKLPWSLTDAIINMDSDKWFNDMLCKEFIWTRGGVVGVRYKF</sequence>
<dbReference type="Pfam" id="PF00120">
    <property type="entry name" value="Gln-synt_C"/>
    <property type="match status" value="2"/>
</dbReference>
<dbReference type="Gramene" id="Solyc01g056450.2.1">
    <property type="protein sequence ID" value="Solyc01g056450.2.1"/>
    <property type="gene ID" value="Solyc01g056450.2"/>
</dbReference>
<feature type="domain" description="GS catalytic" evidence="4">
    <location>
        <begin position="1"/>
        <end position="234"/>
    </location>
</feature>
<dbReference type="Proteomes" id="UP000004994">
    <property type="component" value="Chromosome 1"/>
</dbReference>
<accession>A0A3Q7EDL5</accession>
<dbReference type="PaxDb" id="4081-Solyc01g056450.1.1"/>
<proteinExistence type="inferred from homology"/>
<evidence type="ECO:0000256" key="1">
    <source>
        <dbReference type="ARBA" id="ARBA00022598"/>
    </source>
</evidence>
<dbReference type="EnsemblPlants" id="Solyc01g056450.2.1">
    <property type="protein sequence ID" value="Solyc01g056450.2.1"/>
    <property type="gene ID" value="Solyc01g056450.2"/>
</dbReference>
<keyword evidence="6" id="KW-1185">Reference proteome</keyword>
<reference evidence="5" key="1">
    <citation type="journal article" date="2012" name="Nature">
        <title>The tomato genome sequence provides insights into fleshy fruit evolution.</title>
        <authorList>
            <consortium name="Tomato Genome Consortium"/>
        </authorList>
    </citation>
    <scope>NUCLEOTIDE SEQUENCE [LARGE SCALE GENOMIC DNA]</scope>
    <source>
        <strain evidence="5">cv. Heinz 1706</strain>
    </source>
</reference>
<dbReference type="Gene3D" id="3.30.590.10">
    <property type="entry name" value="Glutamine synthetase/guanido kinase, catalytic domain"/>
    <property type="match status" value="2"/>
</dbReference>
<dbReference type="PANTHER" id="PTHR43785">
    <property type="entry name" value="GAMMA-GLUTAMYLPUTRESCINE SYNTHETASE"/>
    <property type="match status" value="1"/>
</dbReference>
<keyword evidence="1" id="KW-0436">Ligase</keyword>
<organism evidence="5">
    <name type="scientific">Solanum lycopersicum</name>
    <name type="common">Tomato</name>
    <name type="synonym">Lycopersicon esculentum</name>
    <dbReference type="NCBI Taxonomy" id="4081"/>
    <lineage>
        <taxon>Eukaryota</taxon>
        <taxon>Viridiplantae</taxon>
        <taxon>Streptophyta</taxon>
        <taxon>Embryophyta</taxon>
        <taxon>Tracheophyta</taxon>
        <taxon>Spermatophyta</taxon>
        <taxon>Magnoliopsida</taxon>
        <taxon>eudicotyledons</taxon>
        <taxon>Gunneridae</taxon>
        <taxon>Pentapetalae</taxon>
        <taxon>asterids</taxon>
        <taxon>lamiids</taxon>
        <taxon>Solanales</taxon>
        <taxon>Solanaceae</taxon>
        <taxon>Solanoideae</taxon>
        <taxon>Solaneae</taxon>
        <taxon>Solanum</taxon>
        <taxon>Solanum subgen. Lycopersicon</taxon>
    </lineage>
</organism>
<reference evidence="5" key="2">
    <citation type="submission" date="2019-01" db="UniProtKB">
        <authorList>
            <consortium name="EnsemblPlants"/>
        </authorList>
    </citation>
    <scope>IDENTIFICATION</scope>
    <source>
        <strain evidence="5">cv. Heinz 1706</strain>
    </source>
</reference>
<dbReference type="SMART" id="SM01230">
    <property type="entry name" value="Gln-synt_C"/>
    <property type="match status" value="1"/>
</dbReference>
<comment type="similarity">
    <text evidence="2 3">Belongs to the glutamine synthetase family.</text>
</comment>
<evidence type="ECO:0000256" key="3">
    <source>
        <dbReference type="RuleBase" id="RU000384"/>
    </source>
</evidence>
<dbReference type="InParanoid" id="A0A3Q7EDL5"/>
<dbReference type="SUPFAM" id="SSF55931">
    <property type="entry name" value="Glutamine synthetase/guanido kinase"/>
    <property type="match status" value="1"/>
</dbReference>
<evidence type="ECO:0000313" key="5">
    <source>
        <dbReference type="EnsemblPlants" id="Solyc01g056450.2.1"/>
    </source>
</evidence>
<dbReference type="InterPro" id="IPR014746">
    <property type="entry name" value="Gln_synth/guanido_kin_cat_dom"/>
</dbReference>
<dbReference type="PROSITE" id="PS51987">
    <property type="entry name" value="GS_CATALYTIC"/>
    <property type="match status" value="1"/>
</dbReference>
<dbReference type="PANTHER" id="PTHR43785:SF7">
    <property type="entry name" value="GLUTAMINE SYNTHETASE-LIKE"/>
    <property type="match status" value="1"/>
</dbReference>
<protein>
    <recommendedName>
        <fullName evidence="4">GS catalytic domain-containing protein</fullName>
    </recommendedName>
</protein>
<evidence type="ECO:0000256" key="2">
    <source>
        <dbReference type="PROSITE-ProRule" id="PRU01331"/>
    </source>
</evidence>